<reference evidence="1" key="1">
    <citation type="submission" date="2020-03" db="EMBL/GenBank/DDBJ databases">
        <title>The deep terrestrial virosphere.</title>
        <authorList>
            <person name="Holmfeldt K."/>
            <person name="Nilsson E."/>
            <person name="Simone D."/>
            <person name="Lopez-Fernandez M."/>
            <person name="Wu X."/>
            <person name="de Brujin I."/>
            <person name="Lundin D."/>
            <person name="Andersson A."/>
            <person name="Bertilsson S."/>
            <person name="Dopson M."/>
        </authorList>
    </citation>
    <scope>NUCLEOTIDE SEQUENCE</scope>
    <source>
        <strain evidence="1">MM415B01211</strain>
    </source>
</reference>
<dbReference type="AlphaFoldDB" id="A0A6M3IRQ6"/>
<sequence length="48" mass="5539">MNINNFAKKVSLVEGLKKQINIAQIKEILKVINIELSGELYRLIRKTI</sequence>
<gene>
    <name evidence="1" type="ORF">MM415B01211_0016</name>
</gene>
<dbReference type="EMBL" id="MT141391">
    <property type="protein sequence ID" value="QJA59984.1"/>
    <property type="molecule type" value="Genomic_DNA"/>
</dbReference>
<name>A0A6M3IRQ6_9ZZZZ</name>
<organism evidence="1">
    <name type="scientific">viral metagenome</name>
    <dbReference type="NCBI Taxonomy" id="1070528"/>
    <lineage>
        <taxon>unclassified sequences</taxon>
        <taxon>metagenomes</taxon>
        <taxon>organismal metagenomes</taxon>
    </lineage>
</organism>
<accession>A0A6M3IRQ6</accession>
<proteinExistence type="predicted"/>
<protein>
    <submittedName>
        <fullName evidence="1">Uncharacterized protein</fullName>
    </submittedName>
</protein>
<evidence type="ECO:0000313" key="1">
    <source>
        <dbReference type="EMBL" id="QJA59984.1"/>
    </source>
</evidence>